<gene>
    <name evidence="2" type="ORF">P171DRAFT_486209</name>
</gene>
<feature type="region of interest" description="Disordered" evidence="1">
    <location>
        <begin position="244"/>
        <end position="273"/>
    </location>
</feature>
<dbReference type="EMBL" id="MU001502">
    <property type="protein sequence ID" value="KAF2443478.1"/>
    <property type="molecule type" value="Genomic_DNA"/>
</dbReference>
<feature type="region of interest" description="Disordered" evidence="1">
    <location>
        <begin position="823"/>
        <end position="870"/>
    </location>
</feature>
<protein>
    <submittedName>
        <fullName evidence="2">Uncharacterized protein</fullName>
    </submittedName>
</protein>
<feature type="compositionally biased region" description="Basic and acidic residues" evidence="1">
    <location>
        <begin position="795"/>
        <end position="808"/>
    </location>
</feature>
<feature type="compositionally biased region" description="Polar residues" evidence="1">
    <location>
        <begin position="379"/>
        <end position="388"/>
    </location>
</feature>
<feature type="region of interest" description="Disordered" evidence="1">
    <location>
        <begin position="1"/>
        <end position="85"/>
    </location>
</feature>
<evidence type="ECO:0000256" key="1">
    <source>
        <dbReference type="SAM" id="MobiDB-lite"/>
    </source>
</evidence>
<feature type="compositionally biased region" description="Polar residues" evidence="1">
    <location>
        <begin position="74"/>
        <end position="85"/>
    </location>
</feature>
<evidence type="ECO:0000313" key="3">
    <source>
        <dbReference type="Proteomes" id="UP000799764"/>
    </source>
</evidence>
<reference evidence="2" key="1">
    <citation type="journal article" date="2020" name="Stud. Mycol.">
        <title>101 Dothideomycetes genomes: a test case for predicting lifestyles and emergence of pathogens.</title>
        <authorList>
            <person name="Haridas S."/>
            <person name="Albert R."/>
            <person name="Binder M."/>
            <person name="Bloem J."/>
            <person name="Labutti K."/>
            <person name="Salamov A."/>
            <person name="Andreopoulos B."/>
            <person name="Baker S."/>
            <person name="Barry K."/>
            <person name="Bills G."/>
            <person name="Bluhm B."/>
            <person name="Cannon C."/>
            <person name="Castanera R."/>
            <person name="Culley D."/>
            <person name="Daum C."/>
            <person name="Ezra D."/>
            <person name="Gonzalez J."/>
            <person name="Henrissat B."/>
            <person name="Kuo A."/>
            <person name="Liang C."/>
            <person name="Lipzen A."/>
            <person name="Lutzoni F."/>
            <person name="Magnuson J."/>
            <person name="Mondo S."/>
            <person name="Nolan M."/>
            <person name="Ohm R."/>
            <person name="Pangilinan J."/>
            <person name="Park H.-J."/>
            <person name="Ramirez L."/>
            <person name="Alfaro M."/>
            <person name="Sun H."/>
            <person name="Tritt A."/>
            <person name="Yoshinaga Y."/>
            <person name="Zwiers L.-H."/>
            <person name="Turgeon B."/>
            <person name="Goodwin S."/>
            <person name="Spatafora J."/>
            <person name="Crous P."/>
            <person name="Grigoriev I."/>
        </authorList>
    </citation>
    <scope>NUCLEOTIDE SEQUENCE</scope>
    <source>
        <strain evidence="2">CBS 690.94</strain>
    </source>
</reference>
<sequence length="957" mass="106778">MEASRQFRKRPQSEVKPASHRVQTYEHRRTRSTETAAAVKPAIQPHRKVPTRESTAFAESKFLENDESRLGTAESPTNDIPLPTFTSERSPASLDAVSERGFGPSVGHITHIVRGTTPLDTPPPPSFPEYINTSGLSLDELTHTSGSPILKREFILNNEDPSAFTLSHELEDCCGITAKHPARTREPAGISSNVRSNATKDELSTIRDSVLAVLEEPTVSVAKQFAGPGHIEEQHPKPKVVVIGKDKNTPGLQTRRHSANQHPGQTQQAYKDAHSFHIKRKSLPITAEVVPESPTSTLESTREWLNSLANKESQTWSNESVVDTSERSEDTFSGTENYISRPQSLSAKSDESPNRRLRSLASEPKPSRDNRWIAKESANPKQSRNVRSATPGPTARPASPPLHRNTAENYKPLEKQGRDSWTLYSTSCWTEKAHLKTLLRGPVFEFRVEPHGKPFLVDVSQAMLKHFCGEKHVDRLIRDYSLRPEQRREEDREDTILVFPEELVDATAIMRIVRYMRRCCMRTTTLTKPHFQLDAPPSLEANIETIRTCNIFGLYADARRLQYFLTDKKIPGGKLTMEDVETIWEGYDGGLRDSAYTDALLTHLVYNVLGSDSVDREDIMVLLEQEEFAGLRELVSMELGIKKRAAESRDMFQMRKELERENRVNRNNGKGKRLSELEKIRASRGPMVQGRLLRVLSYDALLEPDLTAETRYKPRPGLGTRSVSTPDLTDRRVGGQGLESPGSMYQDALKEIKGTGAAAQRIERMLEGLSDVEEEISILSTQAHGRPAVPTLSGRKHEADSPDEKRVQNGEDVRQMVPRAEYQPSTTGMRGARNSIADKSSGTEPFESQGTDVRSRAAAASVPGTRPNVNVLPLHSQRTRVYATSNASRGHANNVGRRQPGSHVADVDHTHPKAGGASALRSRTDPWWGTLGRSPSSAKKKSSNKLKQIWDEVRKLL</sequence>
<feature type="compositionally biased region" description="Polar residues" evidence="1">
    <location>
        <begin position="837"/>
        <end position="852"/>
    </location>
</feature>
<dbReference type="AlphaFoldDB" id="A0A9P4PHX0"/>
<feature type="region of interest" description="Disordered" evidence="1">
    <location>
        <begin position="779"/>
        <end position="808"/>
    </location>
</feature>
<dbReference type="OrthoDB" id="3796468at2759"/>
<name>A0A9P4PHX0_9PLEO</name>
<feature type="compositionally biased region" description="Basic residues" evidence="1">
    <location>
        <begin position="1"/>
        <end position="10"/>
    </location>
</feature>
<keyword evidence="3" id="KW-1185">Reference proteome</keyword>
<feature type="compositionally biased region" description="Polar residues" evidence="1">
    <location>
        <begin position="260"/>
        <end position="269"/>
    </location>
</feature>
<organism evidence="2 3">
    <name type="scientific">Karstenula rhodostoma CBS 690.94</name>
    <dbReference type="NCBI Taxonomy" id="1392251"/>
    <lineage>
        <taxon>Eukaryota</taxon>
        <taxon>Fungi</taxon>
        <taxon>Dikarya</taxon>
        <taxon>Ascomycota</taxon>
        <taxon>Pezizomycotina</taxon>
        <taxon>Dothideomycetes</taxon>
        <taxon>Pleosporomycetidae</taxon>
        <taxon>Pleosporales</taxon>
        <taxon>Massarineae</taxon>
        <taxon>Didymosphaeriaceae</taxon>
        <taxon>Karstenula</taxon>
    </lineage>
</organism>
<proteinExistence type="predicted"/>
<feature type="region of interest" description="Disordered" evidence="1">
    <location>
        <begin position="885"/>
        <end position="945"/>
    </location>
</feature>
<accession>A0A9P4PHX0</accession>
<feature type="compositionally biased region" description="Basic and acidic residues" evidence="1">
    <location>
        <begin position="365"/>
        <end position="374"/>
    </location>
</feature>
<evidence type="ECO:0000313" key="2">
    <source>
        <dbReference type="EMBL" id="KAF2443478.1"/>
    </source>
</evidence>
<feature type="region of interest" description="Disordered" evidence="1">
    <location>
        <begin position="311"/>
        <end position="414"/>
    </location>
</feature>
<feature type="compositionally biased region" description="Polar residues" evidence="1">
    <location>
        <begin position="331"/>
        <end position="347"/>
    </location>
</feature>
<feature type="region of interest" description="Disordered" evidence="1">
    <location>
        <begin position="710"/>
        <end position="744"/>
    </location>
</feature>
<dbReference type="Proteomes" id="UP000799764">
    <property type="component" value="Unassembled WGS sequence"/>
</dbReference>
<comment type="caution">
    <text evidence="2">The sequence shown here is derived from an EMBL/GenBank/DDBJ whole genome shotgun (WGS) entry which is preliminary data.</text>
</comment>
<feature type="compositionally biased region" description="Polar residues" evidence="1">
    <location>
        <begin position="311"/>
        <end position="323"/>
    </location>
</feature>